<evidence type="ECO:0000313" key="5">
    <source>
        <dbReference type="Proteomes" id="UP000320333"/>
    </source>
</evidence>
<dbReference type="PROSITE" id="PS51233">
    <property type="entry name" value="VWFD"/>
    <property type="match status" value="1"/>
</dbReference>
<dbReference type="STRING" id="246404.A0A507ECB0"/>
<feature type="compositionally biased region" description="Polar residues" evidence="1">
    <location>
        <begin position="413"/>
        <end position="423"/>
    </location>
</feature>
<comment type="caution">
    <text evidence="4">The sequence shown here is derived from an EMBL/GenBank/DDBJ whole genome shotgun (WGS) entry which is preliminary data.</text>
</comment>
<keyword evidence="2" id="KW-0732">Signal</keyword>
<evidence type="ECO:0000313" key="4">
    <source>
        <dbReference type="EMBL" id="TPX61406.1"/>
    </source>
</evidence>
<proteinExistence type="predicted"/>
<organism evidence="4 5">
    <name type="scientific">Chytriomyces confervae</name>
    <dbReference type="NCBI Taxonomy" id="246404"/>
    <lineage>
        <taxon>Eukaryota</taxon>
        <taxon>Fungi</taxon>
        <taxon>Fungi incertae sedis</taxon>
        <taxon>Chytridiomycota</taxon>
        <taxon>Chytridiomycota incertae sedis</taxon>
        <taxon>Chytridiomycetes</taxon>
        <taxon>Chytridiales</taxon>
        <taxon>Chytriomycetaceae</taxon>
        <taxon>Chytriomyces</taxon>
    </lineage>
</organism>
<dbReference type="OrthoDB" id="2139662at2759"/>
<sequence length="764" mass="79135">MLQNTLVSALAFLLLAAPQQALAAKCGNVQELFVFNPPSLLYNATEPGAKFTVSMTQKPNRTADVILSLPGFKFDTPDGVLTFTDDNYQIPQEVVVVAESSIINAGTAALKMNVQIDAPCMPVHRCEFPYFVNKATATSKTCIVSGDPHFSAFDGSAFDYQGVGGMYYLKSESLEVQGFQYPCSEGNPLACVGAASIRYGDSIVLVNGMAEVGSFKQRAVNGAELTRISEDGIIGVTYTPEKIVNSPTFTFTTDDGSTVVVNWNSFPYLSVTINLSPALQGGVTGGLCDVKGGKYQDSLDKILIPNEDYHMHKKFIPKSVVHPLSNKKFWGPNKFKKLSVGVPRNETTYNNVCVVVVEAKPQPPPQVVIDFAIPPMNPNNPQNQIFQQLNPGNGLPLTSGGSSPGLQTGGQVNQGNSTATTPSAVVPVAPANNGSNTAPTVGAVTKPNNSTTASNGTAPANAVAPVTVPSGNAANAANNAASQVIPVGQPHVFEALFTATDLENALKQCRDIINVPGCRGLKAMNPVYETNAIAACAKDFLRTGGHVFTNSHLQGYMAQCQQIAHATVNSPVVIANNGTAKAAAVIVTAGYGKHECPSACSGKGVCSSIGCQCVSPFSGIDCSIDTTIYAPPAQAPVLQYNNGTQVQGVFCNPVQIAQNPIVQAAINIPVAQVDYTPQPVPAQVSAPVSIPAVAASPAGVNPAASMPVSNSVPVVIAAPAKPANAAPAAVVSAKAPAGPGNVLASGALESAAISTFLSVIVALF</sequence>
<dbReference type="InterPro" id="IPR001846">
    <property type="entry name" value="VWF_type-D"/>
</dbReference>
<dbReference type="AlphaFoldDB" id="A0A507ECB0"/>
<feature type="region of interest" description="Disordered" evidence="1">
    <location>
        <begin position="379"/>
        <end position="424"/>
    </location>
</feature>
<evidence type="ECO:0000259" key="3">
    <source>
        <dbReference type="PROSITE" id="PS51233"/>
    </source>
</evidence>
<feature type="domain" description="VWFD" evidence="3">
    <location>
        <begin position="140"/>
        <end position="327"/>
    </location>
</feature>
<dbReference type="EMBL" id="QEAP01000666">
    <property type="protein sequence ID" value="TPX61406.1"/>
    <property type="molecule type" value="Genomic_DNA"/>
</dbReference>
<keyword evidence="5" id="KW-1185">Reference proteome</keyword>
<dbReference type="Gene3D" id="2.60.120.260">
    <property type="entry name" value="Galactose-binding domain-like"/>
    <property type="match status" value="1"/>
</dbReference>
<feature type="signal peptide" evidence="2">
    <location>
        <begin position="1"/>
        <end position="23"/>
    </location>
</feature>
<gene>
    <name evidence="4" type="ORF">CcCBS67573_g08928</name>
</gene>
<feature type="chain" id="PRO_5021391107" description="VWFD domain-containing protein" evidence="2">
    <location>
        <begin position="24"/>
        <end position="764"/>
    </location>
</feature>
<evidence type="ECO:0000256" key="1">
    <source>
        <dbReference type="SAM" id="MobiDB-lite"/>
    </source>
</evidence>
<reference evidence="4 5" key="1">
    <citation type="journal article" date="2019" name="Sci. Rep.">
        <title>Comparative genomics of chytrid fungi reveal insights into the obligate biotrophic and pathogenic lifestyle of Synchytrium endobioticum.</title>
        <authorList>
            <person name="van de Vossenberg B.T.L.H."/>
            <person name="Warris S."/>
            <person name="Nguyen H.D.T."/>
            <person name="van Gent-Pelzer M.P.E."/>
            <person name="Joly D.L."/>
            <person name="van de Geest H.C."/>
            <person name="Bonants P.J.M."/>
            <person name="Smith D.S."/>
            <person name="Levesque C.A."/>
            <person name="van der Lee T.A.J."/>
        </authorList>
    </citation>
    <scope>NUCLEOTIDE SEQUENCE [LARGE SCALE GENOMIC DNA]</scope>
    <source>
        <strain evidence="4 5">CBS 675.73</strain>
    </source>
</reference>
<dbReference type="Proteomes" id="UP000320333">
    <property type="component" value="Unassembled WGS sequence"/>
</dbReference>
<name>A0A507ECB0_9FUNG</name>
<dbReference type="Pfam" id="PF00094">
    <property type="entry name" value="VWD"/>
    <property type="match status" value="1"/>
</dbReference>
<feature type="compositionally biased region" description="Low complexity" evidence="1">
    <location>
        <begin position="379"/>
        <end position="411"/>
    </location>
</feature>
<evidence type="ECO:0000256" key="2">
    <source>
        <dbReference type="SAM" id="SignalP"/>
    </source>
</evidence>
<accession>A0A507ECB0</accession>
<protein>
    <recommendedName>
        <fullName evidence="3">VWFD domain-containing protein</fullName>
    </recommendedName>
</protein>